<dbReference type="AlphaFoldDB" id="A0A8S9MTN5"/>
<sequence>MTQSTQGAFELIENMASSSSDNNRESDRTHKVNSIDNSKIDELTAKDKATANNTLEADQSADDQNEVSYVNGHGWHFKNYHPNPNVRNNSHLYNYPKLDNPADNTQNNQGQNVGFQKGYNQNHLGKTYVLSQAQHNQFQNQKQLTNQEVTPAATIAPQDELKSLAMMMQQLLQGQEMQGKALNQVTTDINTRMNHMFNDLSTKYDNVASHMRQMDIQIAQTAESLKRQQGTLPGKTDKNPKEWNAVGLRSGRQQSDPAPRKFTAAKKGKQKETEQPPSDAPTAENEEEQPVEVNPSETEQPAEVVRPSPEPVPAREYVPKVPYPVTAKATRIDPLEPHEGMIEEILTDDPLELAMVRAEAEQNVENIDADGNVSHRRSARRGSLRSNRTHVPLGRYVATELEPKFGHYVATELEPNFGHYVGIERSVAT</sequence>
<evidence type="ECO:0000313" key="3">
    <source>
        <dbReference type="Proteomes" id="UP000712281"/>
    </source>
</evidence>
<gene>
    <name evidence="2" type="ORF">F2Q68_00039227</name>
</gene>
<accession>A0A8S9MTN5</accession>
<feature type="compositionally biased region" description="Polar residues" evidence="1">
    <location>
        <begin position="102"/>
        <end position="119"/>
    </location>
</feature>
<organism evidence="2 3">
    <name type="scientific">Brassica cretica</name>
    <name type="common">Mustard</name>
    <dbReference type="NCBI Taxonomy" id="69181"/>
    <lineage>
        <taxon>Eukaryota</taxon>
        <taxon>Viridiplantae</taxon>
        <taxon>Streptophyta</taxon>
        <taxon>Embryophyta</taxon>
        <taxon>Tracheophyta</taxon>
        <taxon>Spermatophyta</taxon>
        <taxon>Magnoliopsida</taxon>
        <taxon>eudicotyledons</taxon>
        <taxon>Gunneridae</taxon>
        <taxon>Pentapetalae</taxon>
        <taxon>rosids</taxon>
        <taxon>malvids</taxon>
        <taxon>Brassicales</taxon>
        <taxon>Brassicaceae</taxon>
        <taxon>Brassiceae</taxon>
        <taxon>Brassica</taxon>
    </lineage>
</organism>
<feature type="region of interest" description="Disordered" evidence="1">
    <location>
        <begin position="225"/>
        <end position="316"/>
    </location>
</feature>
<dbReference type="Proteomes" id="UP000712281">
    <property type="component" value="Unassembled WGS sequence"/>
</dbReference>
<feature type="region of interest" description="Disordered" evidence="1">
    <location>
        <begin position="99"/>
        <end position="119"/>
    </location>
</feature>
<dbReference type="EMBL" id="QGKW02000007">
    <property type="protein sequence ID" value="KAF2620423.1"/>
    <property type="molecule type" value="Genomic_DNA"/>
</dbReference>
<evidence type="ECO:0000256" key="1">
    <source>
        <dbReference type="SAM" id="MobiDB-lite"/>
    </source>
</evidence>
<comment type="caution">
    <text evidence="2">The sequence shown here is derived from an EMBL/GenBank/DDBJ whole genome shotgun (WGS) entry which is preliminary data.</text>
</comment>
<name>A0A8S9MTN5_BRACR</name>
<proteinExistence type="predicted"/>
<protein>
    <submittedName>
        <fullName evidence="2">Uncharacterized protein</fullName>
    </submittedName>
</protein>
<feature type="region of interest" description="Disordered" evidence="1">
    <location>
        <begin position="13"/>
        <end position="39"/>
    </location>
</feature>
<evidence type="ECO:0000313" key="2">
    <source>
        <dbReference type="EMBL" id="KAF2620423.1"/>
    </source>
</evidence>
<reference evidence="2" key="1">
    <citation type="submission" date="2019-12" db="EMBL/GenBank/DDBJ databases">
        <title>Genome sequencing and annotation of Brassica cretica.</title>
        <authorList>
            <person name="Studholme D.J."/>
            <person name="Sarris P.F."/>
        </authorList>
    </citation>
    <scope>NUCLEOTIDE SEQUENCE</scope>
    <source>
        <strain evidence="2">PFS-001/15</strain>
        <tissue evidence="2">Leaf</tissue>
    </source>
</reference>